<feature type="compositionally biased region" description="Basic and acidic residues" evidence="1">
    <location>
        <begin position="39"/>
        <end position="51"/>
    </location>
</feature>
<accession>A0ABU7S0Z0</accession>
<name>A0ABU7S0Z0_9ACTN</name>
<gene>
    <name evidence="2" type="ORF">V1633_28415</name>
</gene>
<dbReference type="RefSeq" id="WP_331217344.1">
    <property type="nucleotide sequence ID" value="NZ_JAZGQK010000027.1"/>
</dbReference>
<evidence type="ECO:0000313" key="2">
    <source>
        <dbReference type="EMBL" id="MEE6262414.1"/>
    </source>
</evidence>
<organism evidence="2 3">
    <name type="scientific">Plantactinospora sonchi</name>
    <dbReference type="NCBI Taxonomy" id="1544735"/>
    <lineage>
        <taxon>Bacteria</taxon>
        <taxon>Bacillati</taxon>
        <taxon>Actinomycetota</taxon>
        <taxon>Actinomycetes</taxon>
        <taxon>Micromonosporales</taxon>
        <taxon>Micromonosporaceae</taxon>
        <taxon>Plantactinospora</taxon>
    </lineage>
</organism>
<keyword evidence="3" id="KW-1185">Reference proteome</keyword>
<feature type="region of interest" description="Disordered" evidence="1">
    <location>
        <begin position="1"/>
        <end position="51"/>
    </location>
</feature>
<evidence type="ECO:0000256" key="1">
    <source>
        <dbReference type="SAM" id="MobiDB-lite"/>
    </source>
</evidence>
<comment type="caution">
    <text evidence="2">The sequence shown here is derived from an EMBL/GenBank/DDBJ whole genome shotgun (WGS) entry which is preliminary data.</text>
</comment>
<evidence type="ECO:0000313" key="3">
    <source>
        <dbReference type="Proteomes" id="UP001332243"/>
    </source>
</evidence>
<proteinExistence type="predicted"/>
<protein>
    <submittedName>
        <fullName evidence="2">Uncharacterized protein</fullName>
    </submittedName>
</protein>
<dbReference type="Proteomes" id="UP001332243">
    <property type="component" value="Unassembled WGS sequence"/>
</dbReference>
<reference evidence="2 3" key="1">
    <citation type="submission" date="2024-01" db="EMBL/GenBank/DDBJ databases">
        <title>Genome insights into Plantactinospora sonchi sp. nov.</title>
        <authorList>
            <person name="Wang L."/>
        </authorList>
    </citation>
    <scope>NUCLEOTIDE SEQUENCE [LARGE SCALE GENOMIC DNA]</scope>
    <source>
        <strain evidence="2 3">NEAU-QY2</strain>
    </source>
</reference>
<sequence length="51" mass="5139">MTPAYSGPVVASGPAPWWVTGGDPTGGTGPTRTAALGDARVRADERGGTRR</sequence>
<dbReference type="EMBL" id="JAZGQK010000027">
    <property type="protein sequence ID" value="MEE6262414.1"/>
    <property type="molecule type" value="Genomic_DNA"/>
</dbReference>